<dbReference type="PROSITE" id="PS50994">
    <property type="entry name" value="INTEGRASE"/>
    <property type="match status" value="1"/>
</dbReference>
<evidence type="ECO:0000256" key="6">
    <source>
        <dbReference type="ARBA" id="ARBA00022750"/>
    </source>
</evidence>
<reference evidence="12 13" key="1">
    <citation type="submission" date="2014-09" db="EMBL/GenBank/DDBJ databases">
        <authorList>
            <person name="Martin A.A."/>
        </authorList>
    </citation>
    <scope>NUCLEOTIDE SEQUENCE</scope>
    <source>
        <strain evidence="13">ED321</strain>
        <strain evidence="12">ED321 Heterogonic</strain>
    </source>
</reference>
<dbReference type="GO" id="GO:0008270">
    <property type="term" value="F:zinc ion binding"/>
    <property type="evidence" value="ECO:0007669"/>
    <property type="project" value="InterPro"/>
</dbReference>
<accession>A0A090L1R0</accession>
<dbReference type="InterPro" id="IPR001584">
    <property type="entry name" value="Integrase_cat-core"/>
</dbReference>
<sequence length="1455" mass="167745">MRKSLRIGVRERNKEARLFKGYTLEEQFRAAEDWGEKSAIRELLSISKDNMSDFDDIEDATEVRPIVQGNEMTRGRNMTNADIQALAEALAGMISKGMIKIPMEPRDQVENRDDHISRNQDRSSSENNKNCIEDSNVTVEESTFERRYENTNIRMGDVIRKPENFKRNMTFESWYLKFENYCEMMNIHGINKLRSLIMYLDDNIIKEVKSVGILDSYVELCDYLVDNYSGRISEEAASYELELLLSRRVTRLTDLDEVCGRIEFLVEAKYPYDGRDRKLREMVAAITRILPAECKSKFGCGQKYNSLDEAVINAKRIWEYESQARKLHEKGYGINSNDNGRKRIGKMNHKPISTNDGKIIRCFLCNSVGHKKYQCPDKEKGQTNVIGNNQCNHVQEDTICKVEHKKDSEVNIKDLEVNHNLIAMEVSVNDLKVKGLLDTGSNCVIMNPLLGKRLKLKTKRTSKVASFQESYKVKEIEGGVRIRLLGSEHHIEPIYVAERDFPSKNYEIILGMSILKKINGSLDFKTGKVIEVEVEDKYEDPYEKTMECNIIMEDMERSVDIKKFIEDIKVKFPDCIQKDESDLGPGKLMSGPIETYDKEPYVFPIYTVPWNEKPIANELIRKLLKAGVLEPTDSQRLHPIMVVKKAIPGRYRLVADMRGSNSITKKFRYNIPNQRELFQQIGPFDYCSKLDLVDAFYQISIPVESRKNMAIRTDLGEFQFTRLVQGATNSAAELQRVLTNLFKSLRNNVHIFVDDILITSKGDVQEHKEILMKVLKICNDYELKVNLDKSKMFGRRCIFLGHILSKEGIKPSESNLEIFAKRPIPTTKRQLVGTLQSANFYRQFIPNFAKITHNLYEVTKKRSRNLKLEGKLEEDYKNLCKAMADTCLLHHANKDGSYILTTDASDYCIGACLSQIQEGKEYPISYYSQKLKKTVRGRSTTYLELLSIVKALRFYKFILTGSEILIRTDHRPLLFLGKNTTNKKYLELISEIESYNVKLKYINGSGNCVADDLSRNTKQAIEGLEEMREEENECIFAAEKRKPGRPRKNIREEKDVEDIPKEEKRRRGRPPKKSKALSIMEPLPLPKLQKFEVSNFEKMGKEDEKETFRLAHDEQGHFGFNKMKSLIESRNPNIENLDTKIKLYLKRCDVCQRRNIGIKRKIEGTKVIYESPGQNLSIDVMGPISPPAADGSRYILSAIDSFSRYSYIVPLKSYKFEEISQALMNQIFCYHGIPKSIKTDGAGNFKSEEFKKFLLSLKIEHQISSPHHSQGNCLAERTFRWISATISKICREKPNIWPQYLPMIAFYYNSTKNDTTGYSPYMLTHLREPNTLLDQFLDTYSTGVFDSSRTMYDLMESAALIRECAKESIEATRDDVNSKVGSDSIPKYEKGELILVKMGDTEKDIGSKFKFKYQGPYEVTKQEGARIFCRKEKCGRAQIVHVSNAKRYFPEEDKS</sequence>
<keyword evidence="2" id="KW-0645">Protease</keyword>
<proteinExistence type="predicted"/>
<keyword evidence="6" id="KW-0064">Aspartyl protease</keyword>
<dbReference type="GO" id="GO:0003964">
    <property type="term" value="F:RNA-directed DNA polymerase activity"/>
    <property type="evidence" value="ECO:0007669"/>
    <property type="project" value="UniProtKB-KW"/>
</dbReference>
<feature type="compositionally biased region" description="Basic residues" evidence="9">
    <location>
        <begin position="1066"/>
        <end position="1075"/>
    </location>
</feature>
<dbReference type="GO" id="GO:0004190">
    <property type="term" value="F:aspartic-type endopeptidase activity"/>
    <property type="evidence" value="ECO:0007669"/>
    <property type="project" value="UniProtKB-KW"/>
</dbReference>
<name>A0A090L1R0_STRRB</name>
<dbReference type="Pfam" id="PF00665">
    <property type="entry name" value="rve"/>
    <property type="match status" value="1"/>
</dbReference>
<dbReference type="CDD" id="cd01647">
    <property type="entry name" value="RT_LTR"/>
    <property type="match status" value="1"/>
</dbReference>
<protein>
    <recommendedName>
        <fullName evidence="1">RNA-directed DNA polymerase</fullName>
        <ecNumber evidence="1">2.7.7.49</ecNumber>
    </recommendedName>
</protein>
<dbReference type="Gene3D" id="3.30.70.270">
    <property type="match status" value="2"/>
</dbReference>
<dbReference type="Pfam" id="PF00078">
    <property type="entry name" value="RVT_1"/>
    <property type="match status" value="1"/>
</dbReference>
<keyword evidence="7" id="KW-0378">Hydrolase</keyword>
<dbReference type="Gene3D" id="3.10.20.370">
    <property type="match status" value="1"/>
</dbReference>
<feature type="region of interest" description="Disordered" evidence="9">
    <location>
        <begin position="1039"/>
        <end position="1076"/>
    </location>
</feature>
<dbReference type="GO" id="GO:0015074">
    <property type="term" value="P:DNA integration"/>
    <property type="evidence" value="ECO:0007669"/>
    <property type="project" value="InterPro"/>
</dbReference>
<feature type="compositionally biased region" description="Basic and acidic residues" evidence="9">
    <location>
        <begin position="103"/>
        <end position="124"/>
    </location>
</feature>
<dbReference type="Proteomes" id="UP000035682">
    <property type="component" value="Unplaced"/>
</dbReference>
<dbReference type="GO" id="GO:0004519">
    <property type="term" value="F:endonuclease activity"/>
    <property type="evidence" value="ECO:0007669"/>
    <property type="project" value="UniProtKB-KW"/>
</dbReference>
<dbReference type="InterPro" id="IPR036875">
    <property type="entry name" value="Znf_CCHC_sf"/>
</dbReference>
<keyword evidence="12" id="KW-0695">RNA-directed DNA polymerase</keyword>
<gene>
    <name evidence="12 14 15" type="ORF">SRAE_1000197400</name>
</gene>
<dbReference type="SUPFAM" id="SSF53098">
    <property type="entry name" value="Ribonuclease H-like"/>
    <property type="match status" value="1"/>
</dbReference>
<dbReference type="Gene3D" id="3.30.420.10">
    <property type="entry name" value="Ribonuclease H-like superfamily/Ribonuclease H"/>
    <property type="match status" value="1"/>
</dbReference>
<dbReference type="Gene3D" id="3.10.10.10">
    <property type="entry name" value="HIV Type 1 Reverse Transcriptase, subunit A, domain 1"/>
    <property type="match status" value="1"/>
</dbReference>
<dbReference type="InterPro" id="IPR012337">
    <property type="entry name" value="RNaseH-like_sf"/>
</dbReference>
<feature type="domain" description="Integrase catalytic" evidence="11">
    <location>
        <begin position="1168"/>
        <end position="1328"/>
    </location>
</feature>
<dbReference type="Pfam" id="PF17921">
    <property type="entry name" value="Integrase_H2C2"/>
    <property type="match status" value="1"/>
</dbReference>
<dbReference type="SUPFAM" id="SSF56672">
    <property type="entry name" value="DNA/RNA polymerases"/>
    <property type="match status" value="1"/>
</dbReference>
<dbReference type="Gene3D" id="1.10.340.70">
    <property type="match status" value="1"/>
</dbReference>
<dbReference type="InterPro" id="IPR021109">
    <property type="entry name" value="Peptidase_aspartic_dom_sf"/>
</dbReference>
<organism evidence="12">
    <name type="scientific">Strongyloides ratti</name>
    <name type="common">Parasitic roundworm</name>
    <dbReference type="NCBI Taxonomy" id="34506"/>
    <lineage>
        <taxon>Eukaryota</taxon>
        <taxon>Metazoa</taxon>
        <taxon>Ecdysozoa</taxon>
        <taxon>Nematoda</taxon>
        <taxon>Chromadorea</taxon>
        <taxon>Rhabditida</taxon>
        <taxon>Tylenchina</taxon>
        <taxon>Panagrolaimomorpha</taxon>
        <taxon>Strongyloidoidea</taxon>
        <taxon>Strongyloididae</taxon>
        <taxon>Strongyloides</taxon>
    </lineage>
</organism>
<dbReference type="CDD" id="cd09274">
    <property type="entry name" value="RNase_HI_RT_Ty3"/>
    <property type="match status" value="1"/>
</dbReference>
<dbReference type="PANTHER" id="PTHR37984:SF5">
    <property type="entry name" value="PROTEIN NYNRIN-LIKE"/>
    <property type="match status" value="1"/>
</dbReference>
<dbReference type="PANTHER" id="PTHR37984">
    <property type="entry name" value="PROTEIN CBG26694"/>
    <property type="match status" value="1"/>
</dbReference>
<dbReference type="OMA" id="RIWEYES"/>
<evidence type="ECO:0000256" key="7">
    <source>
        <dbReference type="ARBA" id="ARBA00022759"/>
    </source>
</evidence>
<dbReference type="EC" id="2.7.7.49" evidence="1"/>
<keyword evidence="13" id="KW-1185">Reference proteome</keyword>
<dbReference type="InterPro" id="IPR050951">
    <property type="entry name" value="Retrovirus_Pol_polyprotein"/>
</dbReference>
<dbReference type="WBParaSite" id="SRAE_1000197400.1">
    <property type="protein sequence ID" value="SRAE_1000197400.1"/>
    <property type="gene ID" value="WBGene00258586"/>
</dbReference>
<keyword evidence="5" id="KW-0540">Nuclease</keyword>
<dbReference type="PROSITE" id="PS50878">
    <property type="entry name" value="RT_POL"/>
    <property type="match status" value="1"/>
</dbReference>
<dbReference type="STRING" id="34506.A0A090L1R0"/>
<evidence type="ECO:0000256" key="3">
    <source>
        <dbReference type="ARBA" id="ARBA00022679"/>
    </source>
</evidence>
<dbReference type="WormBase" id="SRAE_1000197400">
    <property type="protein sequence ID" value="SRP05807"/>
    <property type="gene ID" value="WBGene00258586"/>
</dbReference>
<evidence type="ECO:0000259" key="11">
    <source>
        <dbReference type="PROSITE" id="PS50994"/>
    </source>
</evidence>
<dbReference type="GO" id="GO:0003676">
    <property type="term" value="F:nucleic acid binding"/>
    <property type="evidence" value="ECO:0007669"/>
    <property type="project" value="InterPro"/>
</dbReference>
<evidence type="ECO:0000313" key="15">
    <source>
        <dbReference type="WormBase" id="SRAE_1000197400"/>
    </source>
</evidence>
<dbReference type="SUPFAM" id="SSF50630">
    <property type="entry name" value="Acid proteases"/>
    <property type="match status" value="1"/>
</dbReference>
<dbReference type="Pfam" id="PF17919">
    <property type="entry name" value="RT_RNaseH_2"/>
    <property type="match status" value="1"/>
</dbReference>
<reference evidence="14" key="2">
    <citation type="submission" date="2020-12" db="UniProtKB">
        <authorList>
            <consortium name="WormBaseParasite"/>
        </authorList>
    </citation>
    <scope>IDENTIFICATION</scope>
</reference>
<dbReference type="SUPFAM" id="SSF57756">
    <property type="entry name" value="Retrovirus zinc finger-like domains"/>
    <property type="match status" value="1"/>
</dbReference>
<feature type="domain" description="Reverse transcriptase" evidence="10">
    <location>
        <begin position="624"/>
        <end position="804"/>
    </location>
</feature>
<dbReference type="InterPro" id="IPR036397">
    <property type="entry name" value="RNaseH_sf"/>
</dbReference>
<evidence type="ECO:0000313" key="12">
    <source>
        <dbReference type="EMBL" id="CEF63716.1"/>
    </source>
</evidence>
<keyword evidence="4" id="KW-0548">Nucleotidyltransferase</keyword>
<dbReference type="GO" id="GO:0006508">
    <property type="term" value="P:proteolysis"/>
    <property type="evidence" value="ECO:0007669"/>
    <property type="project" value="UniProtKB-KW"/>
</dbReference>
<dbReference type="InterPro" id="IPR041588">
    <property type="entry name" value="Integrase_H2C2"/>
</dbReference>
<evidence type="ECO:0000313" key="13">
    <source>
        <dbReference type="Proteomes" id="UP000035682"/>
    </source>
</evidence>
<feature type="compositionally biased region" description="Basic and acidic residues" evidence="9">
    <location>
        <begin position="1049"/>
        <end position="1065"/>
    </location>
</feature>
<evidence type="ECO:0000256" key="4">
    <source>
        <dbReference type="ARBA" id="ARBA00022695"/>
    </source>
</evidence>
<keyword evidence="7" id="KW-0255">Endonuclease</keyword>
<dbReference type="GO" id="GO:0042575">
    <property type="term" value="C:DNA polymerase complex"/>
    <property type="evidence" value="ECO:0007669"/>
    <property type="project" value="UniProtKB-ARBA"/>
</dbReference>
<dbReference type="Gene3D" id="2.40.70.10">
    <property type="entry name" value="Acid Proteases"/>
    <property type="match status" value="1"/>
</dbReference>
<dbReference type="OrthoDB" id="154058at2759"/>
<dbReference type="CTD" id="36376081"/>
<feature type="compositionally biased region" description="Polar residues" evidence="9">
    <location>
        <begin position="125"/>
        <end position="135"/>
    </location>
</feature>
<evidence type="ECO:0000256" key="2">
    <source>
        <dbReference type="ARBA" id="ARBA00022670"/>
    </source>
</evidence>
<dbReference type="InterPro" id="IPR041577">
    <property type="entry name" value="RT_RNaseH_2"/>
</dbReference>
<feature type="region of interest" description="Disordered" evidence="9">
    <location>
        <begin position="103"/>
        <end position="135"/>
    </location>
</feature>
<dbReference type="RefSeq" id="XP_024502917.1">
    <property type="nucleotide sequence ID" value="XM_024648995.1"/>
</dbReference>
<dbReference type="GeneID" id="36376081"/>
<evidence type="ECO:0000313" key="14">
    <source>
        <dbReference type="WBParaSite" id="SRAE_1000197400.1"/>
    </source>
</evidence>
<evidence type="ECO:0000259" key="10">
    <source>
        <dbReference type="PROSITE" id="PS50878"/>
    </source>
</evidence>
<dbReference type="InterPro" id="IPR043502">
    <property type="entry name" value="DNA/RNA_pol_sf"/>
</dbReference>
<keyword evidence="8" id="KW-0511">Multifunctional enzyme</keyword>
<evidence type="ECO:0000256" key="9">
    <source>
        <dbReference type="SAM" id="MobiDB-lite"/>
    </source>
</evidence>
<keyword evidence="3" id="KW-0808">Transferase</keyword>
<dbReference type="CDD" id="cd00303">
    <property type="entry name" value="retropepsin_like"/>
    <property type="match status" value="1"/>
</dbReference>
<evidence type="ECO:0000256" key="8">
    <source>
        <dbReference type="ARBA" id="ARBA00023268"/>
    </source>
</evidence>
<dbReference type="InterPro" id="IPR000477">
    <property type="entry name" value="RT_dom"/>
</dbReference>
<evidence type="ECO:0000256" key="5">
    <source>
        <dbReference type="ARBA" id="ARBA00022722"/>
    </source>
</evidence>
<dbReference type="EMBL" id="LN609528">
    <property type="protein sequence ID" value="CEF63716.1"/>
    <property type="molecule type" value="Genomic_DNA"/>
</dbReference>
<dbReference type="InterPro" id="IPR043128">
    <property type="entry name" value="Rev_trsase/Diguanyl_cyclase"/>
</dbReference>
<evidence type="ECO:0000256" key="1">
    <source>
        <dbReference type="ARBA" id="ARBA00012493"/>
    </source>
</evidence>